<accession>A0A1N6YFI6</accession>
<feature type="domain" description="TonB-dependent receptor-like beta-barrel" evidence="12">
    <location>
        <begin position="529"/>
        <end position="775"/>
    </location>
</feature>
<comment type="similarity">
    <text evidence="10 11">Belongs to the TonB-dependent receptor family.</text>
</comment>
<dbReference type="EMBL" id="FTNM01000003">
    <property type="protein sequence ID" value="SIR13395.1"/>
    <property type="molecule type" value="Genomic_DNA"/>
</dbReference>
<dbReference type="GO" id="GO:0009279">
    <property type="term" value="C:cell outer membrane"/>
    <property type="evidence" value="ECO:0007669"/>
    <property type="project" value="UniProtKB-SubCell"/>
</dbReference>
<gene>
    <name evidence="14" type="ORF">SAMN05421545_2467</name>
</gene>
<dbReference type="AlphaFoldDB" id="A0A1N6YFI6"/>
<evidence type="ECO:0000259" key="12">
    <source>
        <dbReference type="Pfam" id="PF00593"/>
    </source>
</evidence>
<keyword evidence="15" id="KW-1185">Reference proteome</keyword>
<reference evidence="15" key="1">
    <citation type="submission" date="2017-01" db="EMBL/GenBank/DDBJ databases">
        <authorList>
            <person name="Varghese N."/>
            <person name="Submissions S."/>
        </authorList>
    </citation>
    <scope>NUCLEOTIDE SEQUENCE [LARGE SCALE GENOMIC DNA]</scope>
    <source>
        <strain evidence="15">DM9</strain>
    </source>
</reference>
<keyword evidence="6 11" id="KW-0798">TonB box</keyword>
<evidence type="ECO:0000259" key="13">
    <source>
        <dbReference type="Pfam" id="PF07715"/>
    </source>
</evidence>
<evidence type="ECO:0000256" key="1">
    <source>
        <dbReference type="ARBA" id="ARBA00004571"/>
    </source>
</evidence>
<dbReference type="PANTHER" id="PTHR30069">
    <property type="entry name" value="TONB-DEPENDENT OUTER MEMBRANE RECEPTOR"/>
    <property type="match status" value="1"/>
</dbReference>
<keyword evidence="2 10" id="KW-0813">Transport</keyword>
<proteinExistence type="inferred from homology"/>
<feature type="domain" description="TonB-dependent receptor plug" evidence="13">
    <location>
        <begin position="129"/>
        <end position="233"/>
    </location>
</feature>
<evidence type="ECO:0000256" key="3">
    <source>
        <dbReference type="ARBA" id="ARBA00022452"/>
    </source>
</evidence>
<keyword evidence="4 10" id="KW-0812">Transmembrane</keyword>
<evidence type="ECO:0000256" key="7">
    <source>
        <dbReference type="ARBA" id="ARBA00023136"/>
    </source>
</evidence>
<dbReference type="Pfam" id="PF07715">
    <property type="entry name" value="Plug"/>
    <property type="match status" value="1"/>
</dbReference>
<evidence type="ECO:0000256" key="11">
    <source>
        <dbReference type="RuleBase" id="RU003357"/>
    </source>
</evidence>
<dbReference type="InterPro" id="IPR008969">
    <property type="entry name" value="CarboxyPept-like_regulatory"/>
</dbReference>
<keyword evidence="9 10" id="KW-0998">Cell outer membrane</keyword>
<keyword evidence="8 14" id="KW-0675">Receptor</keyword>
<sequence length="801" mass="90188">MRQFIKIIGSIVSLLVLVCFTNTAWGQELAKAGISGSVSTSAGEPLAGVSVVLREAQKGITTDAAGRYEINNVSPGDYTLLISFLGFETQEKSISLKPSQTLELNVSLREKSFEMKGVEIIGKSATREVNEQPYAVTAISTRELQNSTSDAKEVLNRVAGVRVLEEGGLGSNLSFSLNGFSGDQVKFFLDGIPMDNFGSSLQMSDIPVNSIDRIEVYKGVVPVWLGTDALGGAVNIITNRKAKFLDASYSIGSFNTHRLSLNGAYTNPTNGYTFRGNVNYNYSDNNYRVLVPIREGSNIIDTTEVERFHDRYRSGTVKLETGWVNKKYADNLLFGVIASGNDKQVQTGATMNSVYGGIMRNSRSVVPTLRYSKDNLLVDGLNVSLYTAYNITQSEVIDTLRGVTYNWLGQATYTPGSNNGELSRTYTTFDDNDFNSQLNAGYTLSPKHSLAFNYAYSYFRRKAFDAENPDRIENQFPRSLNKQVLGLAYKFDLNEKWSTTLFSKAYFLHARTSKQYDFALETQRTEALESSKQNFGYGLATTYFLLPDLQLKASYEHTYRMPWATEIFGDGLFVQPNPDLGPEQSDNFNAGASYGFKLGQDHQINLESSFVYREAKDLIYQVVRVASPQTYYDNLSETRTLGVEGSLRYQWRDMLRLGGNFTFQDITDQADFVFNESYTNTGWQRNFQKGFRLPNTPYMFGNANAGLTFRDVLVPGSVWNVNYFYNYVEQYFLSWAELGSRDTKKVIPTQSSHNLELSGSFREGRYNVAIECRNLTDALLYDKYYLQKPGRAFYLKFRYVL</sequence>
<dbReference type="Gene3D" id="2.40.170.20">
    <property type="entry name" value="TonB-dependent receptor, beta-barrel domain"/>
    <property type="match status" value="1"/>
</dbReference>
<dbReference type="InterPro" id="IPR000531">
    <property type="entry name" value="Beta-barrel_TonB"/>
</dbReference>
<dbReference type="InterPro" id="IPR012910">
    <property type="entry name" value="Plug_dom"/>
</dbReference>
<keyword evidence="3 10" id="KW-1134">Transmembrane beta strand</keyword>
<protein>
    <submittedName>
        <fullName evidence="14">Outer membrane receptor proteins, mostly Fe transport</fullName>
    </submittedName>
</protein>
<dbReference type="InterPro" id="IPR036942">
    <property type="entry name" value="Beta-barrel_TonB_sf"/>
</dbReference>
<dbReference type="Pfam" id="PF00593">
    <property type="entry name" value="TonB_dep_Rec_b-barrel"/>
    <property type="match status" value="1"/>
</dbReference>
<evidence type="ECO:0000313" key="14">
    <source>
        <dbReference type="EMBL" id="SIR13395.1"/>
    </source>
</evidence>
<dbReference type="PANTHER" id="PTHR30069:SF29">
    <property type="entry name" value="HEMOGLOBIN AND HEMOGLOBIN-HAPTOGLOBIN-BINDING PROTEIN 1-RELATED"/>
    <property type="match status" value="1"/>
</dbReference>
<evidence type="ECO:0000256" key="8">
    <source>
        <dbReference type="ARBA" id="ARBA00023170"/>
    </source>
</evidence>
<dbReference type="GO" id="GO:0015344">
    <property type="term" value="F:siderophore uptake transmembrane transporter activity"/>
    <property type="evidence" value="ECO:0007669"/>
    <property type="project" value="TreeGrafter"/>
</dbReference>
<evidence type="ECO:0000313" key="15">
    <source>
        <dbReference type="Proteomes" id="UP000185924"/>
    </source>
</evidence>
<dbReference type="InterPro" id="IPR037066">
    <property type="entry name" value="Plug_dom_sf"/>
</dbReference>
<name>A0A1N6YFI6_9BACT</name>
<dbReference type="Gene3D" id="2.60.40.1120">
    <property type="entry name" value="Carboxypeptidase-like, regulatory domain"/>
    <property type="match status" value="1"/>
</dbReference>
<dbReference type="SUPFAM" id="SSF56935">
    <property type="entry name" value="Porins"/>
    <property type="match status" value="1"/>
</dbReference>
<dbReference type="GO" id="GO:0044718">
    <property type="term" value="P:siderophore transmembrane transport"/>
    <property type="evidence" value="ECO:0007669"/>
    <property type="project" value="TreeGrafter"/>
</dbReference>
<keyword evidence="5" id="KW-0732">Signal</keyword>
<dbReference type="STRING" id="1077936.SAMN05421545_2467"/>
<organism evidence="14 15">
    <name type="scientific">Pontibacter lucknowensis</name>
    <dbReference type="NCBI Taxonomy" id="1077936"/>
    <lineage>
        <taxon>Bacteria</taxon>
        <taxon>Pseudomonadati</taxon>
        <taxon>Bacteroidota</taxon>
        <taxon>Cytophagia</taxon>
        <taxon>Cytophagales</taxon>
        <taxon>Hymenobacteraceae</taxon>
        <taxon>Pontibacter</taxon>
    </lineage>
</organism>
<dbReference type="InterPro" id="IPR039426">
    <property type="entry name" value="TonB-dep_rcpt-like"/>
</dbReference>
<evidence type="ECO:0000256" key="10">
    <source>
        <dbReference type="PROSITE-ProRule" id="PRU01360"/>
    </source>
</evidence>
<evidence type="ECO:0000256" key="5">
    <source>
        <dbReference type="ARBA" id="ARBA00022729"/>
    </source>
</evidence>
<comment type="subcellular location">
    <subcellularLocation>
        <location evidence="1 10">Cell outer membrane</location>
        <topology evidence="1 10">Multi-pass membrane protein</topology>
    </subcellularLocation>
</comment>
<dbReference type="SUPFAM" id="SSF49464">
    <property type="entry name" value="Carboxypeptidase regulatory domain-like"/>
    <property type="match status" value="1"/>
</dbReference>
<dbReference type="OrthoDB" id="9812892at2"/>
<dbReference type="PROSITE" id="PS52016">
    <property type="entry name" value="TONB_DEPENDENT_REC_3"/>
    <property type="match status" value="1"/>
</dbReference>
<dbReference type="RefSeq" id="WP_076422330.1">
    <property type="nucleotide sequence ID" value="NZ_FTNM01000003.1"/>
</dbReference>
<evidence type="ECO:0000256" key="4">
    <source>
        <dbReference type="ARBA" id="ARBA00022692"/>
    </source>
</evidence>
<evidence type="ECO:0000256" key="2">
    <source>
        <dbReference type="ARBA" id="ARBA00022448"/>
    </source>
</evidence>
<dbReference type="Proteomes" id="UP000185924">
    <property type="component" value="Unassembled WGS sequence"/>
</dbReference>
<dbReference type="Gene3D" id="2.170.130.10">
    <property type="entry name" value="TonB-dependent receptor, plug domain"/>
    <property type="match status" value="1"/>
</dbReference>
<dbReference type="Pfam" id="PF13715">
    <property type="entry name" value="CarbopepD_reg_2"/>
    <property type="match status" value="1"/>
</dbReference>
<keyword evidence="7 10" id="KW-0472">Membrane</keyword>
<evidence type="ECO:0000256" key="6">
    <source>
        <dbReference type="ARBA" id="ARBA00023077"/>
    </source>
</evidence>
<evidence type="ECO:0000256" key="9">
    <source>
        <dbReference type="ARBA" id="ARBA00023237"/>
    </source>
</evidence>